<dbReference type="EMBL" id="VFPN01000001">
    <property type="protein sequence ID" value="TQM66016.1"/>
    <property type="molecule type" value="Genomic_DNA"/>
</dbReference>
<feature type="transmembrane region" description="Helical" evidence="1">
    <location>
        <begin position="482"/>
        <end position="500"/>
    </location>
</feature>
<protein>
    <submittedName>
        <fullName evidence="4">Fimbrial isopeptide formation D2 family protein</fullName>
    </submittedName>
</protein>
<name>A0A543I5Y5_9MICO</name>
<keyword evidence="1" id="KW-1133">Transmembrane helix</keyword>
<dbReference type="Pfam" id="PF17802">
    <property type="entry name" value="SpaA"/>
    <property type="match status" value="1"/>
</dbReference>
<gene>
    <name evidence="4" type="ORF">FB466_0837</name>
</gene>
<dbReference type="GO" id="GO:0005975">
    <property type="term" value="P:carbohydrate metabolic process"/>
    <property type="evidence" value="ECO:0007669"/>
    <property type="project" value="UniProtKB-ARBA"/>
</dbReference>
<accession>A0A543I5Y5</accession>
<organism evidence="4 5">
    <name type="scientific">Klugiella xanthotipulae</name>
    <dbReference type="NCBI Taxonomy" id="244735"/>
    <lineage>
        <taxon>Bacteria</taxon>
        <taxon>Bacillati</taxon>
        <taxon>Actinomycetota</taxon>
        <taxon>Actinomycetes</taxon>
        <taxon>Micrococcales</taxon>
        <taxon>Microbacteriaceae</taxon>
        <taxon>Klugiella</taxon>
    </lineage>
</organism>
<dbReference type="InterPro" id="IPR032364">
    <property type="entry name" value="GramPos_pilinD1_N"/>
</dbReference>
<dbReference type="RefSeq" id="WP_141916051.1">
    <property type="nucleotide sequence ID" value="NZ_VFPN01000001.1"/>
</dbReference>
<comment type="caution">
    <text evidence="4">The sequence shown here is derived from an EMBL/GenBank/DDBJ whole genome shotgun (WGS) entry which is preliminary data.</text>
</comment>
<feature type="domain" description="SpaA-like prealbumin fold" evidence="3">
    <location>
        <begin position="345"/>
        <end position="464"/>
    </location>
</feature>
<dbReference type="NCBIfam" id="TIGR04226">
    <property type="entry name" value="RrgB_K2N_iso_D2"/>
    <property type="match status" value="1"/>
</dbReference>
<dbReference type="Gene3D" id="2.60.40.740">
    <property type="match status" value="1"/>
</dbReference>
<evidence type="ECO:0000259" key="3">
    <source>
        <dbReference type="Pfam" id="PF17802"/>
    </source>
</evidence>
<evidence type="ECO:0000259" key="2">
    <source>
        <dbReference type="Pfam" id="PF16555"/>
    </source>
</evidence>
<dbReference type="InterPro" id="IPR013783">
    <property type="entry name" value="Ig-like_fold"/>
</dbReference>
<dbReference type="InterPro" id="IPR048052">
    <property type="entry name" value="FM1-like"/>
</dbReference>
<keyword evidence="1" id="KW-0472">Membrane</keyword>
<evidence type="ECO:0000313" key="4">
    <source>
        <dbReference type="EMBL" id="TQM66016.1"/>
    </source>
</evidence>
<dbReference type="InterPro" id="IPR041033">
    <property type="entry name" value="SpaA_PFL_dom_1"/>
</dbReference>
<evidence type="ECO:0000313" key="5">
    <source>
        <dbReference type="Proteomes" id="UP000318331"/>
    </source>
</evidence>
<dbReference type="AlphaFoldDB" id="A0A543I5Y5"/>
<dbReference type="NCBIfam" id="NF033902">
    <property type="entry name" value="iso_D2_wall_anc"/>
    <property type="match status" value="1"/>
</dbReference>
<dbReference type="Proteomes" id="UP000318331">
    <property type="component" value="Unassembled WGS sequence"/>
</dbReference>
<dbReference type="InterPro" id="IPR026466">
    <property type="entry name" value="Fim_isopep_form_D2_dom"/>
</dbReference>
<keyword evidence="1" id="KW-0812">Transmembrane</keyword>
<proteinExistence type="predicted"/>
<dbReference type="Gene3D" id="2.60.40.10">
    <property type="entry name" value="Immunoglobulins"/>
    <property type="match status" value="2"/>
</dbReference>
<dbReference type="OrthoDB" id="3199332at2"/>
<sequence>MSSIPIKRRMLQLGSTVAVGAVLVLGAGSLAFADPSGSLVNPDPQAVGSITIHKFEQLNATTNLTADGTELPAGDTSGLTAMPGVTFSVKRIDPSTYNLATNAGWTALTGLTADAAATAPSDNASSVITDSNGIATAGNLPLGVYLVTETGYPADAVPAKPFLVTVPITNPSTLNSWLYNVHVYPKNVVTKAGTKTVEDYQQYAVGDSVDWTILGNIPVVDPIDGYKIVDPLDARLDYTGATVSLTNPDTALTVGTDYTIGVAPSTPVLTNDVTIQFTPAGLAKLVAAKAANADAQVKVVINTTINEIGEISNTAIVYPNLPSFTILPGEPGGPTTTNPAETKYGNVTLKKVSAANTATALAGAEFRVFATEADAQAQTNPIVVTKGGASTSTWTTSSDGTVTISGLHNSDWYNGAVVPQTDSHYQYYWIVETKAPANYELLAKPYRVEVLSDDTVIDYTIENSPAHGGFQLPFTGSVLSASLFYGSGAVIMLGVVLLVIRSRRRVSVEA</sequence>
<reference evidence="4 5" key="1">
    <citation type="submission" date="2019-06" db="EMBL/GenBank/DDBJ databases">
        <title>Sequencing the genomes of 1000 actinobacteria strains.</title>
        <authorList>
            <person name="Klenk H.-P."/>
        </authorList>
    </citation>
    <scope>NUCLEOTIDE SEQUENCE [LARGE SCALE GENOMIC DNA]</scope>
    <source>
        <strain evidence="4 5">DSM 18031</strain>
    </source>
</reference>
<evidence type="ECO:0000256" key="1">
    <source>
        <dbReference type="SAM" id="Phobius"/>
    </source>
</evidence>
<dbReference type="Pfam" id="PF16555">
    <property type="entry name" value="GramPos_pilinD1"/>
    <property type="match status" value="1"/>
</dbReference>
<keyword evidence="5" id="KW-1185">Reference proteome</keyword>
<feature type="domain" description="Gram-positive pilin subunit D1 N-terminal" evidence="2">
    <location>
        <begin position="49"/>
        <end position="188"/>
    </location>
</feature>